<evidence type="ECO:0000256" key="3">
    <source>
        <dbReference type="ARBA" id="ARBA00022448"/>
    </source>
</evidence>
<dbReference type="PROSITE" id="PS50283">
    <property type="entry name" value="NA_SOLUT_SYMP_3"/>
    <property type="match status" value="1"/>
</dbReference>
<dbReference type="InterPro" id="IPR001734">
    <property type="entry name" value="Na/solute_symporter"/>
</dbReference>
<name>A0A5J4Q616_9ZZZZ</name>
<feature type="transmembrane region" description="Helical" evidence="11">
    <location>
        <begin position="37"/>
        <end position="55"/>
    </location>
</feature>
<evidence type="ECO:0000256" key="6">
    <source>
        <dbReference type="ARBA" id="ARBA00022989"/>
    </source>
</evidence>
<feature type="transmembrane region" description="Helical" evidence="11">
    <location>
        <begin position="122"/>
        <end position="142"/>
    </location>
</feature>
<reference evidence="12" key="1">
    <citation type="submission" date="2019-03" db="EMBL/GenBank/DDBJ databases">
        <title>Single cell metagenomics reveals metabolic interactions within the superorganism composed of flagellate Streblomastix strix and complex community of Bacteroidetes bacteria on its surface.</title>
        <authorList>
            <person name="Treitli S.C."/>
            <person name="Kolisko M."/>
            <person name="Husnik F."/>
            <person name="Keeling P."/>
            <person name="Hampl V."/>
        </authorList>
    </citation>
    <scope>NUCLEOTIDE SEQUENCE</scope>
    <source>
        <strain evidence="12">STM</strain>
    </source>
</reference>
<keyword evidence="5 11" id="KW-0812">Transmembrane</keyword>
<evidence type="ECO:0000256" key="9">
    <source>
        <dbReference type="ARBA" id="ARBA00023136"/>
    </source>
</evidence>
<keyword evidence="4" id="KW-1003">Cell membrane</keyword>
<keyword evidence="9 11" id="KW-0472">Membrane</keyword>
<comment type="similarity">
    <text evidence="2">Belongs to the sodium:solute symporter (SSF) (TC 2.A.21) family.</text>
</comment>
<proteinExistence type="inferred from homology"/>
<evidence type="ECO:0000256" key="4">
    <source>
        <dbReference type="ARBA" id="ARBA00022475"/>
    </source>
</evidence>
<feature type="transmembrane region" description="Helical" evidence="11">
    <location>
        <begin position="209"/>
        <end position="229"/>
    </location>
</feature>
<keyword evidence="6 11" id="KW-1133">Transmembrane helix</keyword>
<feature type="transmembrane region" description="Helical" evidence="11">
    <location>
        <begin position="185"/>
        <end position="203"/>
    </location>
</feature>
<keyword evidence="8" id="KW-0406">Ion transport</keyword>
<feature type="transmembrane region" description="Helical" evidence="11">
    <location>
        <begin position="81"/>
        <end position="101"/>
    </location>
</feature>
<dbReference type="InterPro" id="IPR038377">
    <property type="entry name" value="Na/Glc_symporter_sf"/>
</dbReference>
<feature type="non-terminal residue" evidence="12">
    <location>
        <position position="1"/>
    </location>
</feature>
<sequence length="298" mass="33484">CYIASDLHLSFGGMMKTITESRLSRLFFFDDINDKRFFFKQFLAGMFTMIATTGLDQDMMQRNLSCKNFKDSQKNMITSGILQFFIILLFLMMGVLLYTYAVKNEMFTLQDVATGRIKSDEVFPMIAVGSLLPTIVGILFVVGLISSAYAAAGSALTALTTSFTVDVLGIKQKSEDEIIRIRKRVHIGMTIVMGAVICIINLLNNTSVIDAVYILASYTYGPILGLFAFGILMKGQVRDKYIPLVAIIAPILCFILQKNSKAWFGGYEFSYELLILNALFTFVGIWIVRKPKEIKLYR</sequence>
<keyword evidence="7" id="KW-0915">Sodium</keyword>
<gene>
    <name evidence="12" type="ORF">EZS27_033154</name>
</gene>
<dbReference type="EMBL" id="SNRY01004837">
    <property type="protein sequence ID" value="KAA6316549.1"/>
    <property type="molecule type" value="Genomic_DNA"/>
</dbReference>
<dbReference type="GO" id="GO:0015293">
    <property type="term" value="F:symporter activity"/>
    <property type="evidence" value="ECO:0007669"/>
    <property type="project" value="TreeGrafter"/>
</dbReference>
<dbReference type="Pfam" id="PF00474">
    <property type="entry name" value="SSF"/>
    <property type="match status" value="1"/>
</dbReference>
<feature type="transmembrane region" description="Helical" evidence="11">
    <location>
        <begin position="148"/>
        <end position="165"/>
    </location>
</feature>
<comment type="subcellular location">
    <subcellularLocation>
        <location evidence="1">Cell membrane</location>
        <topology evidence="1">Multi-pass membrane protein</topology>
    </subcellularLocation>
</comment>
<dbReference type="InterPro" id="IPR051163">
    <property type="entry name" value="Sodium:Solute_Symporter_SSF"/>
</dbReference>
<evidence type="ECO:0000256" key="8">
    <source>
        <dbReference type="ARBA" id="ARBA00023065"/>
    </source>
</evidence>
<dbReference type="AlphaFoldDB" id="A0A5J4Q616"/>
<feature type="transmembrane region" description="Helical" evidence="11">
    <location>
        <begin position="269"/>
        <end position="288"/>
    </location>
</feature>
<dbReference type="Gene3D" id="1.20.1730.10">
    <property type="entry name" value="Sodium/glucose cotransporter"/>
    <property type="match status" value="1"/>
</dbReference>
<comment type="caution">
    <text evidence="12">The sequence shown here is derived from an EMBL/GenBank/DDBJ whole genome shotgun (WGS) entry which is preliminary data.</text>
</comment>
<evidence type="ECO:0000313" key="12">
    <source>
        <dbReference type="EMBL" id="KAA6316549.1"/>
    </source>
</evidence>
<evidence type="ECO:0000256" key="10">
    <source>
        <dbReference type="ARBA" id="ARBA00023201"/>
    </source>
</evidence>
<evidence type="ECO:0000256" key="11">
    <source>
        <dbReference type="SAM" id="Phobius"/>
    </source>
</evidence>
<keyword evidence="10" id="KW-0739">Sodium transport</keyword>
<dbReference type="GO" id="GO:0005886">
    <property type="term" value="C:plasma membrane"/>
    <property type="evidence" value="ECO:0007669"/>
    <property type="project" value="UniProtKB-SubCell"/>
</dbReference>
<evidence type="ECO:0000256" key="5">
    <source>
        <dbReference type="ARBA" id="ARBA00022692"/>
    </source>
</evidence>
<dbReference type="PANTHER" id="PTHR42985:SF47">
    <property type="entry name" value="INTEGRAL MEMBRANE TRANSPORT PROTEIN"/>
    <property type="match status" value="1"/>
</dbReference>
<organism evidence="12">
    <name type="scientific">termite gut metagenome</name>
    <dbReference type="NCBI Taxonomy" id="433724"/>
    <lineage>
        <taxon>unclassified sequences</taxon>
        <taxon>metagenomes</taxon>
        <taxon>organismal metagenomes</taxon>
    </lineage>
</organism>
<dbReference type="PANTHER" id="PTHR42985">
    <property type="entry name" value="SODIUM-COUPLED MONOCARBOXYLATE TRANSPORTER"/>
    <property type="match status" value="1"/>
</dbReference>
<accession>A0A5J4Q616</accession>
<keyword evidence="3" id="KW-0813">Transport</keyword>
<protein>
    <submittedName>
        <fullName evidence="12">Sodium:solute symporter</fullName>
    </submittedName>
</protein>
<evidence type="ECO:0000256" key="7">
    <source>
        <dbReference type="ARBA" id="ARBA00023053"/>
    </source>
</evidence>
<dbReference type="GO" id="GO:0006814">
    <property type="term" value="P:sodium ion transport"/>
    <property type="evidence" value="ECO:0007669"/>
    <property type="project" value="UniProtKB-KW"/>
</dbReference>
<evidence type="ECO:0000256" key="2">
    <source>
        <dbReference type="ARBA" id="ARBA00006434"/>
    </source>
</evidence>
<evidence type="ECO:0000256" key="1">
    <source>
        <dbReference type="ARBA" id="ARBA00004651"/>
    </source>
</evidence>